<sequence>MTRTLPALIRRLMQPDELDMAEHYETRCERLADLWVHLVGLGLAGIGGIVLAVMSSFSAAGAGLIIATAVYALCLIAMLAASTVYNLTQPGPARPLLRRLDEAAIFLMIAGSYTPFTTQRFEGAWSTGFTLLIWALALAGVAAKLVLPRLSDAIWSTVYVIFGWLAVLALKPMLDTVHPAALTLLVIGGLVYTSGVFVFISPKVKFRRAIWHGFVVAGAGVHWAAILVGVVLAPAA</sequence>
<gene>
    <name evidence="7" type="ORF">FHS65_002471</name>
</gene>
<keyword evidence="4 6" id="KW-0472">Membrane</keyword>
<keyword evidence="2 6" id="KW-0812">Transmembrane</keyword>
<evidence type="ECO:0000313" key="8">
    <source>
        <dbReference type="Proteomes" id="UP000548978"/>
    </source>
</evidence>
<feature type="transmembrane region" description="Helical" evidence="6">
    <location>
        <begin position="209"/>
        <end position="233"/>
    </location>
</feature>
<evidence type="ECO:0000256" key="1">
    <source>
        <dbReference type="ARBA" id="ARBA00004141"/>
    </source>
</evidence>
<keyword evidence="5" id="KW-0479">Metal-binding</keyword>
<feature type="transmembrane region" description="Helical" evidence="6">
    <location>
        <begin position="100"/>
        <end position="118"/>
    </location>
</feature>
<accession>A0A7W9E7T2</accession>
<feature type="transmembrane region" description="Helical" evidence="6">
    <location>
        <begin position="154"/>
        <end position="174"/>
    </location>
</feature>
<evidence type="ECO:0000256" key="5">
    <source>
        <dbReference type="PIRSR" id="PIRSR604254-1"/>
    </source>
</evidence>
<dbReference type="RefSeq" id="WP_123286205.1">
    <property type="nucleotide sequence ID" value="NZ_JACIJB010000014.1"/>
</dbReference>
<name>A0A7W9E7T2_9CAUL</name>
<evidence type="ECO:0000256" key="4">
    <source>
        <dbReference type="ARBA" id="ARBA00023136"/>
    </source>
</evidence>
<dbReference type="GO" id="GO:0046872">
    <property type="term" value="F:metal ion binding"/>
    <property type="evidence" value="ECO:0007669"/>
    <property type="project" value="UniProtKB-KW"/>
</dbReference>
<dbReference type="GO" id="GO:0016020">
    <property type="term" value="C:membrane"/>
    <property type="evidence" value="ECO:0007669"/>
    <property type="project" value="UniProtKB-SubCell"/>
</dbReference>
<comment type="caution">
    <text evidence="7">The sequence shown here is derived from an EMBL/GenBank/DDBJ whole genome shotgun (WGS) entry which is preliminary data.</text>
</comment>
<evidence type="ECO:0000256" key="6">
    <source>
        <dbReference type="SAM" id="Phobius"/>
    </source>
</evidence>
<organism evidence="7 8">
    <name type="scientific">Brevundimonas halotolerans</name>
    <dbReference type="NCBI Taxonomy" id="69670"/>
    <lineage>
        <taxon>Bacteria</taxon>
        <taxon>Pseudomonadati</taxon>
        <taxon>Pseudomonadota</taxon>
        <taxon>Alphaproteobacteria</taxon>
        <taxon>Caulobacterales</taxon>
        <taxon>Caulobacteraceae</taxon>
        <taxon>Brevundimonas</taxon>
    </lineage>
</organism>
<dbReference type="Proteomes" id="UP000548978">
    <property type="component" value="Unassembled WGS sequence"/>
</dbReference>
<keyword evidence="3 6" id="KW-1133">Transmembrane helix</keyword>
<feature type="transmembrane region" description="Helical" evidence="6">
    <location>
        <begin position="180"/>
        <end position="200"/>
    </location>
</feature>
<dbReference type="AlphaFoldDB" id="A0A7W9E7T2"/>
<proteinExistence type="predicted"/>
<reference evidence="7 8" key="1">
    <citation type="submission" date="2020-08" db="EMBL/GenBank/DDBJ databases">
        <title>Genomic Encyclopedia of Type Strains, Phase IV (KMG-IV): sequencing the most valuable type-strain genomes for metagenomic binning, comparative biology and taxonomic classification.</title>
        <authorList>
            <person name="Goeker M."/>
        </authorList>
    </citation>
    <scope>NUCLEOTIDE SEQUENCE [LARGE SCALE GENOMIC DNA]</scope>
    <source>
        <strain evidence="7 8">DSM 24448</strain>
    </source>
</reference>
<evidence type="ECO:0000313" key="7">
    <source>
        <dbReference type="EMBL" id="MBB5661702.1"/>
    </source>
</evidence>
<feature type="transmembrane region" description="Helical" evidence="6">
    <location>
        <begin position="124"/>
        <end position="147"/>
    </location>
</feature>
<dbReference type="InterPro" id="IPR004254">
    <property type="entry name" value="AdipoR/HlyIII-related"/>
</dbReference>
<dbReference type="OrthoDB" id="9813689at2"/>
<comment type="subcellular location">
    <subcellularLocation>
        <location evidence="1">Membrane</location>
        <topology evidence="1">Multi-pass membrane protein</topology>
    </subcellularLocation>
</comment>
<feature type="transmembrane region" description="Helical" evidence="6">
    <location>
        <begin position="60"/>
        <end position="88"/>
    </location>
</feature>
<keyword evidence="8" id="KW-1185">Reference proteome</keyword>
<dbReference type="PANTHER" id="PTHR20855">
    <property type="entry name" value="ADIPOR/PROGESTIN RECEPTOR-RELATED"/>
    <property type="match status" value="1"/>
</dbReference>
<evidence type="ECO:0000256" key="2">
    <source>
        <dbReference type="ARBA" id="ARBA00022692"/>
    </source>
</evidence>
<feature type="binding site" evidence="5">
    <location>
        <position position="212"/>
    </location>
    <ligand>
        <name>Zn(2+)</name>
        <dbReference type="ChEBI" id="CHEBI:29105"/>
    </ligand>
</feature>
<dbReference type="PANTHER" id="PTHR20855:SF3">
    <property type="entry name" value="LD03007P"/>
    <property type="match status" value="1"/>
</dbReference>
<feature type="transmembrane region" description="Helical" evidence="6">
    <location>
        <begin position="34"/>
        <end position="54"/>
    </location>
</feature>
<dbReference type="EMBL" id="JACIJB010000014">
    <property type="protein sequence ID" value="MBB5661702.1"/>
    <property type="molecule type" value="Genomic_DNA"/>
</dbReference>
<keyword evidence="5" id="KW-0862">Zinc</keyword>
<dbReference type="Pfam" id="PF03006">
    <property type="entry name" value="HlyIII"/>
    <property type="match status" value="1"/>
</dbReference>
<evidence type="ECO:0000256" key="3">
    <source>
        <dbReference type="ARBA" id="ARBA00022989"/>
    </source>
</evidence>
<protein>
    <submittedName>
        <fullName evidence="7">Hemolysin III</fullName>
    </submittedName>
</protein>